<name>A0A4U2YAW1_9BACL</name>
<organism evidence="2 3">
    <name type="scientific">Brevibacillus antibioticus</name>
    <dbReference type="NCBI Taxonomy" id="2570228"/>
    <lineage>
        <taxon>Bacteria</taxon>
        <taxon>Bacillati</taxon>
        <taxon>Bacillota</taxon>
        <taxon>Bacilli</taxon>
        <taxon>Bacillales</taxon>
        <taxon>Paenibacillaceae</taxon>
        <taxon>Brevibacillus</taxon>
    </lineage>
</organism>
<evidence type="ECO:0000313" key="2">
    <source>
        <dbReference type="EMBL" id="TKI57415.1"/>
    </source>
</evidence>
<dbReference type="RefSeq" id="WP_137030855.1">
    <property type="nucleotide sequence ID" value="NZ_SZNK01000001.1"/>
</dbReference>
<evidence type="ECO:0000313" key="3">
    <source>
        <dbReference type="Proteomes" id="UP000307841"/>
    </source>
</evidence>
<protein>
    <recommendedName>
        <fullName evidence="4">DUF3139 domain-containing protein</fullName>
    </recommendedName>
</protein>
<dbReference type="Proteomes" id="UP000307841">
    <property type="component" value="Unassembled WGS sequence"/>
</dbReference>
<proteinExistence type="predicted"/>
<reference evidence="2 3" key="1">
    <citation type="submission" date="2019-04" db="EMBL/GenBank/DDBJ databases">
        <title>Whole genome sequencing of Brevibacillus sp. TGS2-1.</title>
        <authorList>
            <person name="Choi A."/>
        </authorList>
    </citation>
    <scope>NUCLEOTIDE SEQUENCE [LARGE SCALE GENOMIC DNA]</scope>
    <source>
        <strain evidence="2 3">TGS2-1</strain>
    </source>
</reference>
<dbReference type="OrthoDB" id="2476464at2"/>
<feature type="chain" id="PRO_5020801080" description="DUF3139 domain-containing protein" evidence="1">
    <location>
        <begin position="25"/>
        <end position="143"/>
    </location>
</feature>
<sequence>MNKRIATLSTVLGVLALSTSLAIAAEDNNVSPLSSGDDYGIELYASNIHDVTRSSAYLWAYTQGEGKDLAKTRVYSYFYVNGKLTHKDYENGRDYANVGYDVNIKELISCEIRSSHYAYNKINEVVTKTSKKEWPEYNHVGGI</sequence>
<feature type="signal peptide" evidence="1">
    <location>
        <begin position="1"/>
        <end position="24"/>
    </location>
</feature>
<evidence type="ECO:0000256" key="1">
    <source>
        <dbReference type="SAM" id="SignalP"/>
    </source>
</evidence>
<evidence type="ECO:0008006" key="4">
    <source>
        <dbReference type="Google" id="ProtNLM"/>
    </source>
</evidence>
<keyword evidence="1" id="KW-0732">Signal</keyword>
<dbReference type="EMBL" id="SZNK01000001">
    <property type="protein sequence ID" value="TKI57415.1"/>
    <property type="molecule type" value="Genomic_DNA"/>
</dbReference>
<gene>
    <name evidence="2" type="ORF">E8L90_19240</name>
</gene>
<comment type="caution">
    <text evidence="2">The sequence shown here is derived from an EMBL/GenBank/DDBJ whole genome shotgun (WGS) entry which is preliminary data.</text>
</comment>
<accession>A0A4U2YAW1</accession>
<keyword evidence="3" id="KW-1185">Reference proteome</keyword>
<dbReference type="AlphaFoldDB" id="A0A4U2YAW1"/>